<evidence type="ECO:0000256" key="1">
    <source>
        <dbReference type="SAM" id="MobiDB-lite"/>
    </source>
</evidence>
<feature type="compositionally biased region" description="Polar residues" evidence="1">
    <location>
        <begin position="192"/>
        <end position="206"/>
    </location>
</feature>
<feature type="compositionally biased region" description="Polar residues" evidence="1">
    <location>
        <begin position="27"/>
        <end position="39"/>
    </location>
</feature>
<dbReference type="AlphaFoldDB" id="A0A6C0LXB9"/>
<feature type="compositionally biased region" description="Polar residues" evidence="1">
    <location>
        <begin position="427"/>
        <end position="458"/>
    </location>
</feature>
<evidence type="ECO:0000313" key="2">
    <source>
        <dbReference type="EMBL" id="QHU35020.1"/>
    </source>
</evidence>
<dbReference type="Pfam" id="PF19071">
    <property type="entry name" value="DUF5767"/>
    <property type="match status" value="1"/>
</dbReference>
<protein>
    <submittedName>
        <fullName evidence="2">Uncharacterized protein</fullName>
    </submittedName>
</protein>
<sequence>MDSKDNSNNDKNPENFLTVEKNEPRASPQTSSPKKVSSDTNIDIGLDLLVNKEKKRPKKKVVNEQNEGFDLNVLENSSDKNFYQFEVGSDLNDNKLNLFNNGPSQNNSAFIPVSSNKFEFNAENNSRLNDAELENLVDQADQNGQFYNMDLRSNEERISINNINLNDIDVRSNNSIRSRKSRGSKRSRKQEINISNELPNDNTSVSHFPHIIRENDQNNIRPNNVNLEELRKEKESLLFKFEKWRRMGINTSKKYNFSSNVEEMRFEYKRIKSQRELESSVRFQKKMLMACVTGIEFLNGKFDPIDAKLDGWSETVHENVNDYNEVFEELHEKYKDRAKMAPELKLLFMVGGSAFMFHLTNTMFKSSMPGMGDIMRQNPELMKQFASAAMNSMNGEAAAAANMFAQHAPSMNTSAPQYTSQNVPQQYMSQNQPNQGYSQGYSQDYNMQSTQQNRQSPVNLNKSININKKKTRKKKIIEPPSGVDDLLNELKSNTEDINSQRSSGNYRKKNKRGITLDLDN</sequence>
<reference evidence="2" key="1">
    <citation type="journal article" date="2020" name="Nature">
        <title>Giant virus diversity and host interactions through global metagenomics.</title>
        <authorList>
            <person name="Schulz F."/>
            <person name="Roux S."/>
            <person name="Paez-Espino D."/>
            <person name="Jungbluth S."/>
            <person name="Walsh D.A."/>
            <person name="Denef V.J."/>
            <person name="McMahon K.D."/>
            <person name="Konstantinidis K.T."/>
            <person name="Eloe-Fadrosh E.A."/>
            <person name="Kyrpides N.C."/>
            <person name="Woyke T."/>
        </authorList>
    </citation>
    <scope>NUCLEOTIDE SEQUENCE</scope>
    <source>
        <strain evidence="2">GVMAG-S-1017745-26</strain>
    </source>
</reference>
<feature type="region of interest" description="Disordered" evidence="1">
    <location>
        <begin position="174"/>
        <end position="206"/>
    </location>
</feature>
<dbReference type="EMBL" id="MN740583">
    <property type="protein sequence ID" value="QHU35020.1"/>
    <property type="molecule type" value="Genomic_DNA"/>
</dbReference>
<feature type="region of interest" description="Disordered" evidence="1">
    <location>
        <begin position="1"/>
        <end position="39"/>
    </location>
</feature>
<proteinExistence type="predicted"/>
<feature type="region of interest" description="Disordered" evidence="1">
    <location>
        <begin position="427"/>
        <end position="520"/>
    </location>
</feature>
<feature type="compositionally biased region" description="Polar residues" evidence="1">
    <location>
        <begin position="495"/>
        <end position="505"/>
    </location>
</feature>
<name>A0A6C0LXB9_9ZZZZ</name>
<organism evidence="2">
    <name type="scientific">viral metagenome</name>
    <dbReference type="NCBI Taxonomy" id="1070528"/>
    <lineage>
        <taxon>unclassified sequences</taxon>
        <taxon>metagenomes</taxon>
        <taxon>organismal metagenomes</taxon>
    </lineage>
</organism>
<accession>A0A6C0LXB9</accession>
<feature type="compositionally biased region" description="Basic residues" evidence="1">
    <location>
        <begin position="177"/>
        <end position="188"/>
    </location>
</feature>
<feature type="compositionally biased region" description="Basic and acidic residues" evidence="1">
    <location>
        <begin position="1"/>
        <end position="13"/>
    </location>
</feature>
<dbReference type="InterPro" id="IPR043910">
    <property type="entry name" value="DUF5767"/>
</dbReference>